<comment type="caution">
    <text evidence="10">The sequence shown here is derived from an EMBL/GenBank/DDBJ whole genome shotgun (WGS) entry which is preliminary data.</text>
</comment>
<dbReference type="PANTHER" id="PTHR43029">
    <property type="entry name" value="AMMONIUM TRANSPORTER MEP2"/>
    <property type="match status" value="1"/>
</dbReference>
<dbReference type="NCBIfam" id="TIGR00836">
    <property type="entry name" value="amt"/>
    <property type="match status" value="1"/>
</dbReference>
<dbReference type="Pfam" id="PF00909">
    <property type="entry name" value="Ammonium_transp"/>
    <property type="match status" value="1"/>
</dbReference>
<evidence type="ECO:0000256" key="1">
    <source>
        <dbReference type="ARBA" id="ARBA00004141"/>
    </source>
</evidence>
<dbReference type="InterPro" id="IPR018047">
    <property type="entry name" value="Ammonium_transpt_CS"/>
</dbReference>
<feature type="transmembrane region" description="Helical" evidence="8">
    <location>
        <begin position="40"/>
        <end position="63"/>
    </location>
</feature>
<keyword evidence="7" id="KW-0924">Ammonia transport</keyword>
<dbReference type="SUPFAM" id="SSF111352">
    <property type="entry name" value="Ammonium transporter"/>
    <property type="match status" value="1"/>
</dbReference>
<feature type="transmembrane region" description="Helical" evidence="8">
    <location>
        <begin position="278"/>
        <end position="297"/>
    </location>
</feature>
<dbReference type="Gene3D" id="1.10.3430.10">
    <property type="entry name" value="Ammonium transporter AmtB like domains"/>
    <property type="match status" value="1"/>
</dbReference>
<dbReference type="AlphaFoldDB" id="A0A644VGF9"/>
<reference evidence="10" key="1">
    <citation type="submission" date="2019-08" db="EMBL/GenBank/DDBJ databases">
        <authorList>
            <person name="Kucharzyk K."/>
            <person name="Murdoch R.W."/>
            <person name="Higgins S."/>
            <person name="Loffler F."/>
        </authorList>
    </citation>
    <scope>NUCLEOTIDE SEQUENCE</scope>
</reference>
<dbReference type="GO" id="GO:0005886">
    <property type="term" value="C:plasma membrane"/>
    <property type="evidence" value="ECO:0007669"/>
    <property type="project" value="TreeGrafter"/>
</dbReference>
<feature type="transmembrane region" description="Helical" evidence="8">
    <location>
        <begin position="95"/>
        <end position="117"/>
    </location>
</feature>
<comment type="subcellular location">
    <subcellularLocation>
        <location evidence="1">Membrane</location>
        <topology evidence="1">Multi-pass membrane protein</topology>
    </subcellularLocation>
</comment>
<feature type="transmembrane region" description="Helical" evidence="8">
    <location>
        <begin position="124"/>
        <end position="146"/>
    </location>
</feature>
<organism evidence="10">
    <name type="scientific">bioreactor metagenome</name>
    <dbReference type="NCBI Taxonomy" id="1076179"/>
    <lineage>
        <taxon>unclassified sequences</taxon>
        <taxon>metagenomes</taxon>
        <taxon>ecological metagenomes</taxon>
    </lineage>
</organism>
<name>A0A644VGF9_9ZZZZ</name>
<feature type="transmembrane region" description="Helical" evidence="8">
    <location>
        <begin position="192"/>
        <end position="212"/>
    </location>
</feature>
<feature type="transmembrane region" description="Helical" evidence="8">
    <location>
        <begin position="255"/>
        <end position="272"/>
    </location>
</feature>
<evidence type="ECO:0000256" key="5">
    <source>
        <dbReference type="ARBA" id="ARBA00022989"/>
    </source>
</evidence>
<accession>A0A644VGF9</accession>
<feature type="transmembrane region" description="Helical" evidence="8">
    <location>
        <begin position="224"/>
        <end position="243"/>
    </location>
</feature>
<evidence type="ECO:0000256" key="6">
    <source>
        <dbReference type="ARBA" id="ARBA00023136"/>
    </source>
</evidence>
<gene>
    <name evidence="10" type="primary">nrgA_6</name>
    <name evidence="10" type="ORF">SDC9_36365</name>
</gene>
<feature type="transmembrane region" description="Helical" evidence="8">
    <location>
        <begin position="158"/>
        <end position="180"/>
    </location>
</feature>
<feature type="transmembrane region" description="Helical" evidence="8">
    <location>
        <begin position="318"/>
        <end position="339"/>
    </location>
</feature>
<dbReference type="GO" id="GO:0008519">
    <property type="term" value="F:ammonium channel activity"/>
    <property type="evidence" value="ECO:0007669"/>
    <property type="project" value="InterPro"/>
</dbReference>
<feature type="transmembrane region" description="Helical" evidence="8">
    <location>
        <begin position="345"/>
        <end position="371"/>
    </location>
</feature>
<keyword evidence="3" id="KW-0813">Transport</keyword>
<keyword evidence="4 8" id="KW-0812">Transmembrane</keyword>
<sequence>MIDTGSVAWVLASTALVLLMTPALGLFYGGMVRKKNFISVLMLVFASLMIVIIQWFLIGYSLVFGTDMLVIGGLEHLGFAGVEFGTTLGLQIPDLLFAAFQMTFAGLTLAIIVSGVAERVKFGAFLLFGVLWTTLVYDPIAHWLWGGGWLQQLGALDFAGGTVVHISAGFGALALAIYIGKRSGFGSYNFHPQNIPLTFFAGGVLLFGWMGFNGGSALAANDVAIHAVMVTLLSAAAGTISWMIANWRHGKPSSLGFISGTIAGLGAITPAAGFVNMWAALLIGTVAGILCYYALIWRVKKGFDESLDAWSIHGVGGFWGTIACGIFATAAVGGASGLIEGNAYLLGIQILDACITAAFAFGMTYFLAWVVDKTVGLRVSEDEEYIGLDLTLHGEMVR</sequence>
<evidence type="ECO:0000256" key="3">
    <source>
        <dbReference type="ARBA" id="ARBA00022448"/>
    </source>
</evidence>
<feature type="domain" description="Ammonium transporter AmtB-like" evidence="9">
    <location>
        <begin position="8"/>
        <end position="396"/>
    </location>
</feature>
<dbReference type="PROSITE" id="PS01219">
    <property type="entry name" value="AMMONIUM_TRANSP"/>
    <property type="match status" value="1"/>
</dbReference>
<dbReference type="InterPro" id="IPR001905">
    <property type="entry name" value="Ammonium_transpt"/>
</dbReference>
<proteinExistence type="inferred from homology"/>
<dbReference type="InterPro" id="IPR024041">
    <property type="entry name" value="NH4_transpt_AmtB-like_dom"/>
</dbReference>
<keyword evidence="6 8" id="KW-0472">Membrane</keyword>
<protein>
    <submittedName>
        <fullName evidence="10">Ammonium transporter</fullName>
    </submittedName>
</protein>
<evidence type="ECO:0000313" key="10">
    <source>
        <dbReference type="EMBL" id="MPL90317.1"/>
    </source>
</evidence>
<dbReference type="InterPro" id="IPR029020">
    <property type="entry name" value="Ammonium/urea_transptr"/>
</dbReference>
<comment type="similarity">
    <text evidence="2">Belongs to the ammonia transporter channel (TC 1.A.11.2) family.</text>
</comment>
<keyword evidence="5 8" id="KW-1133">Transmembrane helix</keyword>
<evidence type="ECO:0000256" key="2">
    <source>
        <dbReference type="ARBA" id="ARBA00005887"/>
    </source>
</evidence>
<feature type="transmembrane region" description="Helical" evidence="8">
    <location>
        <begin position="6"/>
        <end position="28"/>
    </location>
</feature>
<evidence type="ECO:0000256" key="8">
    <source>
        <dbReference type="SAM" id="Phobius"/>
    </source>
</evidence>
<dbReference type="EMBL" id="VSSQ01000300">
    <property type="protein sequence ID" value="MPL90317.1"/>
    <property type="molecule type" value="Genomic_DNA"/>
</dbReference>
<dbReference type="PANTHER" id="PTHR43029:SF10">
    <property type="entry name" value="AMMONIUM TRANSPORTER MEP2"/>
    <property type="match status" value="1"/>
</dbReference>
<evidence type="ECO:0000256" key="7">
    <source>
        <dbReference type="ARBA" id="ARBA00023177"/>
    </source>
</evidence>
<evidence type="ECO:0000259" key="9">
    <source>
        <dbReference type="Pfam" id="PF00909"/>
    </source>
</evidence>
<evidence type="ECO:0000256" key="4">
    <source>
        <dbReference type="ARBA" id="ARBA00022692"/>
    </source>
</evidence>